<organism evidence="2 3">
    <name type="scientific">Desulfocurvibacter africanus subsp. africanus str. Walvis Bay</name>
    <dbReference type="NCBI Taxonomy" id="690850"/>
    <lineage>
        <taxon>Bacteria</taxon>
        <taxon>Pseudomonadati</taxon>
        <taxon>Thermodesulfobacteriota</taxon>
        <taxon>Desulfovibrionia</taxon>
        <taxon>Desulfovibrionales</taxon>
        <taxon>Desulfovibrionaceae</taxon>
        <taxon>Desulfocurvibacter</taxon>
    </lineage>
</organism>
<protein>
    <submittedName>
        <fullName evidence="2">RNA polymerase sigma factor, sigma-70 family</fullName>
    </submittedName>
</protein>
<feature type="domain" description="RNA polymerase sigma-70 region 2" evidence="1">
    <location>
        <begin position="50"/>
        <end position="98"/>
    </location>
</feature>
<dbReference type="Proteomes" id="UP000007844">
    <property type="component" value="Chromosome"/>
</dbReference>
<dbReference type="AlphaFoldDB" id="F3YUB0"/>
<dbReference type="Gene3D" id="1.10.1740.10">
    <property type="match status" value="1"/>
</dbReference>
<dbReference type="HOGENOM" id="CLU_1400512_0_0_7"/>
<accession>F3YUB0</accession>
<dbReference type="InterPro" id="IPR013325">
    <property type="entry name" value="RNA_pol_sigma_r2"/>
</dbReference>
<proteinExistence type="predicted"/>
<sequence length="194" mass="22088">MADHPCIEIRARSPECVPCRIRLRDLCDEFGVVLGKIAANLRGRFSHAVSEAARDDLVAEVAEAALRGVEGYEGRRGAAFSSWVWAIYLRKRVDFFRRGEPRSVSLDSLEPWQEPEAEDDKEAQDVAEAVYEAIRLMETSGEAECTRLFQDLYRFLGIGKKQKDLAEHYGLKVNSLNQRISRCRRRLKELMGLA</sequence>
<name>F3YUB0_DESAF</name>
<reference evidence="2 3" key="1">
    <citation type="journal article" date="2011" name="J. Bacteriol.">
        <title>Genome sequence of the mercury-methylating and pleomorphic Desulfovibrio africanus Strain Walvis Bay.</title>
        <authorList>
            <person name="Brown S.D."/>
            <person name="Wall J.D."/>
            <person name="Kucken A.M."/>
            <person name="Gilmour C.C."/>
            <person name="Podar M."/>
            <person name="Brandt C.C."/>
            <person name="Teshima H."/>
            <person name="Detter J.C."/>
            <person name="Han C.S."/>
            <person name="Land M.L."/>
            <person name="Lucas S."/>
            <person name="Han J."/>
            <person name="Pennacchio L."/>
            <person name="Nolan M."/>
            <person name="Pitluck S."/>
            <person name="Woyke T."/>
            <person name="Goodwin L."/>
            <person name="Palumbo A.V."/>
            <person name="Elias D.A."/>
        </authorList>
    </citation>
    <scope>NUCLEOTIDE SEQUENCE [LARGE SCALE GENOMIC DNA]</scope>
    <source>
        <strain evidence="2 3">Walvis Bay</strain>
    </source>
</reference>
<dbReference type="NCBIfam" id="NF041236">
    <property type="entry name" value="CAS_III-E_sigma"/>
    <property type="match status" value="1"/>
</dbReference>
<dbReference type="RefSeq" id="WP_014258640.1">
    <property type="nucleotide sequence ID" value="NC_016629.1"/>
</dbReference>
<dbReference type="Pfam" id="PF04542">
    <property type="entry name" value="Sigma70_r2"/>
    <property type="match status" value="1"/>
</dbReference>
<evidence type="ECO:0000259" key="1">
    <source>
        <dbReference type="Pfam" id="PF04542"/>
    </source>
</evidence>
<dbReference type="GO" id="GO:0003700">
    <property type="term" value="F:DNA-binding transcription factor activity"/>
    <property type="evidence" value="ECO:0007669"/>
    <property type="project" value="InterPro"/>
</dbReference>
<keyword evidence="3" id="KW-1185">Reference proteome</keyword>
<evidence type="ECO:0000313" key="2">
    <source>
        <dbReference type="EMBL" id="EGJ48792.1"/>
    </source>
</evidence>
<evidence type="ECO:0000313" key="3">
    <source>
        <dbReference type="Proteomes" id="UP000007844"/>
    </source>
</evidence>
<dbReference type="GO" id="GO:0006352">
    <property type="term" value="P:DNA-templated transcription initiation"/>
    <property type="evidence" value="ECO:0007669"/>
    <property type="project" value="InterPro"/>
</dbReference>
<dbReference type="KEGG" id="daf:Desaf_0437"/>
<dbReference type="SUPFAM" id="SSF88946">
    <property type="entry name" value="Sigma2 domain of RNA polymerase sigma factors"/>
    <property type="match status" value="1"/>
</dbReference>
<dbReference type="EMBL" id="CP003221">
    <property type="protein sequence ID" value="EGJ48792.1"/>
    <property type="molecule type" value="Genomic_DNA"/>
</dbReference>
<dbReference type="InterPro" id="IPR007627">
    <property type="entry name" value="RNA_pol_sigma70_r2"/>
</dbReference>
<dbReference type="STRING" id="690850.Desaf_0437"/>
<gene>
    <name evidence="2" type="ORF">Desaf_0437</name>
</gene>